<name>A0A6S7AJV3_9BURK</name>
<sequence length="372" mass="39810">MRTPLLNRLLPFAALLALAAFSFSGSDYYTGLAVKIMIYAIFALSLQLLVGGAGLVSLGHAAFFGIGAYVAALLSPESEAAGLWWLLPAALFAAAAYALVTGALALRTRGVYFIMVTLAFSQMAYYVFHDTKIGGGSDGIYLYFRPELSLGGWMPFDLSNGSTFYFFVLACLALAWGFLALLRRSPFGAALAGIRINEQRMRAAGYSTYPYKLAAYVVGATLAALAGFLFALKDGFVTPELLAWEQSGLVLLMVILGGMGSLGGAVLGTVTMVLLQELFQSQELFGDYARHWHLPLGIAIIALVALLPNGLAGLPAQWRERRQARLADAGKGAGKDTRIDSRIDSSRDAITPSRAPSKTPAPRLPIQGERHV</sequence>
<dbReference type="AlphaFoldDB" id="A0A6S7AJV3"/>
<feature type="transmembrane region" description="Helical" evidence="7">
    <location>
        <begin position="209"/>
        <end position="230"/>
    </location>
</feature>
<keyword evidence="9" id="KW-1185">Reference proteome</keyword>
<protein>
    <recommendedName>
        <fullName evidence="10">High-affinity branched-chain amino acid transport system permease protein LivH</fullName>
    </recommendedName>
</protein>
<feature type="transmembrane region" description="Helical" evidence="7">
    <location>
        <begin position="82"/>
        <end position="104"/>
    </location>
</feature>
<dbReference type="InterPro" id="IPR043428">
    <property type="entry name" value="LivM-like"/>
</dbReference>
<evidence type="ECO:0000256" key="5">
    <source>
        <dbReference type="ARBA" id="ARBA00023136"/>
    </source>
</evidence>
<feature type="transmembrane region" description="Helical" evidence="7">
    <location>
        <begin position="32"/>
        <end position="50"/>
    </location>
</feature>
<feature type="compositionally biased region" description="Basic and acidic residues" evidence="6">
    <location>
        <begin position="333"/>
        <end position="347"/>
    </location>
</feature>
<evidence type="ECO:0000313" key="9">
    <source>
        <dbReference type="Proteomes" id="UP000494214"/>
    </source>
</evidence>
<evidence type="ECO:0000256" key="2">
    <source>
        <dbReference type="ARBA" id="ARBA00022475"/>
    </source>
</evidence>
<dbReference type="PANTHER" id="PTHR30482">
    <property type="entry name" value="HIGH-AFFINITY BRANCHED-CHAIN AMINO ACID TRANSPORT SYSTEM PERMEASE"/>
    <property type="match status" value="1"/>
</dbReference>
<feature type="transmembrane region" description="Helical" evidence="7">
    <location>
        <begin position="250"/>
        <end position="275"/>
    </location>
</feature>
<keyword evidence="3 7" id="KW-0812">Transmembrane</keyword>
<dbReference type="Proteomes" id="UP000494214">
    <property type="component" value="Unassembled WGS sequence"/>
</dbReference>
<keyword evidence="5 7" id="KW-0472">Membrane</keyword>
<reference evidence="8 9" key="1">
    <citation type="submission" date="2020-04" db="EMBL/GenBank/DDBJ databases">
        <authorList>
            <person name="De Canck E."/>
        </authorList>
    </citation>
    <scope>NUCLEOTIDE SEQUENCE [LARGE SCALE GENOMIC DNA]</scope>
    <source>
        <strain evidence="8 9">LMG 26690</strain>
    </source>
</reference>
<organism evidence="8 9">
    <name type="scientific">Achromobacter animicus</name>
    <dbReference type="NCBI Taxonomy" id="1389935"/>
    <lineage>
        <taxon>Bacteria</taxon>
        <taxon>Pseudomonadati</taxon>
        <taxon>Pseudomonadota</taxon>
        <taxon>Betaproteobacteria</taxon>
        <taxon>Burkholderiales</taxon>
        <taxon>Alcaligenaceae</taxon>
        <taxon>Achromobacter</taxon>
    </lineage>
</organism>
<feature type="transmembrane region" description="Helical" evidence="7">
    <location>
        <begin position="57"/>
        <end position="76"/>
    </location>
</feature>
<dbReference type="InterPro" id="IPR001851">
    <property type="entry name" value="ABC_transp_permease"/>
</dbReference>
<accession>A0A6S7AJV3</accession>
<evidence type="ECO:0000256" key="4">
    <source>
        <dbReference type="ARBA" id="ARBA00022989"/>
    </source>
</evidence>
<evidence type="ECO:0000256" key="1">
    <source>
        <dbReference type="ARBA" id="ARBA00004651"/>
    </source>
</evidence>
<dbReference type="EMBL" id="CADIJM010000019">
    <property type="protein sequence ID" value="CAB3733927.1"/>
    <property type="molecule type" value="Genomic_DNA"/>
</dbReference>
<dbReference type="GO" id="GO:0005886">
    <property type="term" value="C:plasma membrane"/>
    <property type="evidence" value="ECO:0007669"/>
    <property type="project" value="UniProtKB-SubCell"/>
</dbReference>
<evidence type="ECO:0000313" key="8">
    <source>
        <dbReference type="EMBL" id="CAB3733927.1"/>
    </source>
</evidence>
<dbReference type="RefSeq" id="WP_175125888.1">
    <property type="nucleotide sequence ID" value="NZ_CADIJM010000019.1"/>
</dbReference>
<evidence type="ECO:0008006" key="10">
    <source>
        <dbReference type="Google" id="ProtNLM"/>
    </source>
</evidence>
<dbReference type="Pfam" id="PF02653">
    <property type="entry name" value="BPD_transp_2"/>
    <property type="match status" value="1"/>
</dbReference>
<feature type="transmembrane region" description="Helical" evidence="7">
    <location>
        <begin position="111"/>
        <end position="128"/>
    </location>
</feature>
<feature type="region of interest" description="Disordered" evidence="6">
    <location>
        <begin position="325"/>
        <end position="372"/>
    </location>
</feature>
<dbReference type="CDD" id="cd06581">
    <property type="entry name" value="TM_PBP1_LivM_like"/>
    <property type="match status" value="1"/>
</dbReference>
<gene>
    <name evidence="8" type="ORF">LMG26690_05068</name>
</gene>
<feature type="transmembrane region" description="Helical" evidence="7">
    <location>
        <begin position="296"/>
        <end position="318"/>
    </location>
</feature>
<comment type="subcellular location">
    <subcellularLocation>
        <location evidence="1">Cell membrane</location>
        <topology evidence="1">Multi-pass membrane protein</topology>
    </subcellularLocation>
</comment>
<evidence type="ECO:0000256" key="6">
    <source>
        <dbReference type="SAM" id="MobiDB-lite"/>
    </source>
</evidence>
<feature type="transmembrane region" description="Helical" evidence="7">
    <location>
        <begin position="163"/>
        <end position="182"/>
    </location>
</feature>
<evidence type="ECO:0000256" key="3">
    <source>
        <dbReference type="ARBA" id="ARBA00022692"/>
    </source>
</evidence>
<keyword evidence="4 7" id="KW-1133">Transmembrane helix</keyword>
<dbReference type="GO" id="GO:0015658">
    <property type="term" value="F:branched-chain amino acid transmembrane transporter activity"/>
    <property type="evidence" value="ECO:0007669"/>
    <property type="project" value="InterPro"/>
</dbReference>
<keyword evidence="2" id="KW-1003">Cell membrane</keyword>
<proteinExistence type="predicted"/>
<evidence type="ECO:0000256" key="7">
    <source>
        <dbReference type="SAM" id="Phobius"/>
    </source>
</evidence>
<dbReference type="PANTHER" id="PTHR30482:SF17">
    <property type="entry name" value="ABC TRANSPORTER ATP-BINDING PROTEIN"/>
    <property type="match status" value="1"/>
</dbReference>